<dbReference type="GO" id="GO:0006071">
    <property type="term" value="P:glycerol metabolic process"/>
    <property type="evidence" value="ECO:0007669"/>
    <property type="project" value="UniProtKB-KW"/>
</dbReference>
<keyword evidence="4" id="KW-0319">Glycerol metabolism</keyword>
<feature type="region of interest" description="Disordered" evidence="7">
    <location>
        <begin position="1"/>
        <end position="23"/>
    </location>
</feature>
<feature type="domain" description="GP-PDE" evidence="8">
    <location>
        <begin position="62"/>
        <end position="387"/>
    </location>
</feature>
<reference evidence="9 10" key="1">
    <citation type="submission" date="2019-02" db="EMBL/GenBank/DDBJ databases">
        <title>Sequencing the genomes of 1000 actinobacteria strains.</title>
        <authorList>
            <person name="Klenk H.-P."/>
        </authorList>
    </citation>
    <scope>NUCLEOTIDE SEQUENCE [LARGE SCALE GENOMIC DNA]</scope>
    <source>
        <strain evidence="9 10">DSM 45779</strain>
    </source>
</reference>
<evidence type="ECO:0000256" key="6">
    <source>
        <dbReference type="ARBA" id="ARBA00047512"/>
    </source>
</evidence>
<name>A0A4Q7UUB5_PSEST</name>
<protein>
    <recommendedName>
        <fullName evidence="2">glycerophosphodiester phosphodiesterase</fullName>
        <ecNumber evidence="2">3.1.4.46</ecNumber>
    </recommendedName>
</protein>
<evidence type="ECO:0000256" key="4">
    <source>
        <dbReference type="ARBA" id="ARBA00022798"/>
    </source>
</evidence>
<dbReference type="InterPro" id="IPR006311">
    <property type="entry name" value="TAT_signal"/>
</dbReference>
<keyword evidence="5" id="KW-0378">Hydrolase</keyword>
<dbReference type="AlphaFoldDB" id="A0A4Q7UUB5"/>
<comment type="caution">
    <text evidence="9">The sequence shown here is derived from an EMBL/GenBank/DDBJ whole genome shotgun (WGS) entry which is preliminary data.</text>
</comment>
<dbReference type="PANTHER" id="PTHR43620">
    <property type="entry name" value="GLYCEROPHOSPHORYL DIESTER PHOSPHODIESTERASE"/>
    <property type="match status" value="1"/>
</dbReference>
<dbReference type="GO" id="GO:0008889">
    <property type="term" value="F:glycerophosphodiester phosphodiesterase activity"/>
    <property type="evidence" value="ECO:0007669"/>
    <property type="project" value="UniProtKB-EC"/>
</dbReference>
<evidence type="ECO:0000256" key="1">
    <source>
        <dbReference type="ARBA" id="ARBA00007277"/>
    </source>
</evidence>
<keyword evidence="3" id="KW-0732">Signal</keyword>
<dbReference type="CDD" id="cd08602">
    <property type="entry name" value="GDPD_ScGlpQ1_like"/>
    <property type="match status" value="1"/>
</dbReference>
<dbReference type="InterPro" id="IPR017946">
    <property type="entry name" value="PLC-like_Pdiesterase_TIM-brl"/>
</dbReference>
<dbReference type="EC" id="3.1.4.46" evidence="2"/>
<evidence type="ECO:0000256" key="2">
    <source>
        <dbReference type="ARBA" id="ARBA00012247"/>
    </source>
</evidence>
<organism evidence="9 10">
    <name type="scientific">Pseudonocardia sediminis</name>
    <dbReference type="NCBI Taxonomy" id="1397368"/>
    <lineage>
        <taxon>Bacteria</taxon>
        <taxon>Bacillati</taxon>
        <taxon>Actinomycetota</taxon>
        <taxon>Actinomycetes</taxon>
        <taxon>Pseudonocardiales</taxon>
        <taxon>Pseudonocardiaceae</taxon>
        <taxon>Pseudonocardia</taxon>
    </lineage>
</organism>
<dbReference type="InterPro" id="IPR030395">
    <property type="entry name" value="GP_PDE_dom"/>
</dbReference>
<keyword evidence="10" id="KW-1185">Reference proteome</keyword>
<comment type="catalytic activity">
    <reaction evidence="6">
        <text>a sn-glycero-3-phosphodiester + H2O = an alcohol + sn-glycerol 3-phosphate + H(+)</text>
        <dbReference type="Rhea" id="RHEA:12969"/>
        <dbReference type="ChEBI" id="CHEBI:15377"/>
        <dbReference type="ChEBI" id="CHEBI:15378"/>
        <dbReference type="ChEBI" id="CHEBI:30879"/>
        <dbReference type="ChEBI" id="CHEBI:57597"/>
        <dbReference type="ChEBI" id="CHEBI:83408"/>
        <dbReference type="EC" id="3.1.4.46"/>
    </reaction>
</comment>
<evidence type="ECO:0000313" key="9">
    <source>
        <dbReference type="EMBL" id="RZT83613.1"/>
    </source>
</evidence>
<evidence type="ECO:0000259" key="8">
    <source>
        <dbReference type="PROSITE" id="PS51704"/>
    </source>
</evidence>
<evidence type="ECO:0000256" key="3">
    <source>
        <dbReference type="ARBA" id="ARBA00022729"/>
    </source>
</evidence>
<proteinExistence type="inferred from homology"/>
<evidence type="ECO:0000256" key="7">
    <source>
        <dbReference type="SAM" id="MobiDB-lite"/>
    </source>
</evidence>
<dbReference type="SUPFAM" id="SSF51695">
    <property type="entry name" value="PLC-like phosphodiesterases"/>
    <property type="match status" value="1"/>
</dbReference>
<dbReference type="PROSITE" id="PS51704">
    <property type="entry name" value="GP_PDE"/>
    <property type="match status" value="1"/>
</dbReference>
<dbReference type="GO" id="GO:0042597">
    <property type="term" value="C:periplasmic space"/>
    <property type="evidence" value="ECO:0007669"/>
    <property type="project" value="TreeGrafter"/>
</dbReference>
<sequence>MNVSKLRARLSPGDRTPRSGVGRRSVLTGMASAAVLGPLAVAGASPAAASTAGPTGGGGERPLVIGHRGASGYRPEHTLASYELAARMGADYMECDLVSTKDGELVCRHEPEIGGTTDVARHPEFANRKTAKTIDGTRYEGWFTEDFTLAELRTLRAVERIPDIRPRNRIYDGRYPIPTFTELIELRKRLSAELHREIGIYPEIKHSTYFAGLGKAIEPRFVATLNRAGLNRRGAPVFVQSFETKNLRELRKQLKLPLVQLTDATGAPADLVAAGDKRTWADLTTAAGLKEISTYADAVGPNKDQVIARNPDVSLGAVTPLVRDAHAAGLIVHPYTFRNENSFLPANLRSPGAESEYGDVFAEYRAFLATGIDGVFSDNPDTALAAVTGR</sequence>
<evidence type="ECO:0000313" key="10">
    <source>
        <dbReference type="Proteomes" id="UP000291591"/>
    </source>
</evidence>
<dbReference type="GO" id="GO:0006629">
    <property type="term" value="P:lipid metabolic process"/>
    <property type="evidence" value="ECO:0007669"/>
    <property type="project" value="InterPro"/>
</dbReference>
<accession>A0A4Q7UUB5</accession>
<dbReference type="EMBL" id="SHKL01000001">
    <property type="protein sequence ID" value="RZT83613.1"/>
    <property type="molecule type" value="Genomic_DNA"/>
</dbReference>
<dbReference type="Pfam" id="PF03009">
    <property type="entry name" value="GDPD"/>
    <property type="match status" value="1"/>
</dbReference>
<evidence type="ECO:0000256" key="5">
    <source>
        <dbReference type="ARBA" id="ARBA00022801"/>
    </source>
</evidence>
<dbReference type="PROSITE" id="PS51318">
    <property type="entry name" value="TAT"/>
    <property type="match status" value="1"/>
</dbReference>
<dbReference type="PANTHER" id="PTHR43620:SF7">
    <property type="entry name" value="GLYCEROPHOSPHODIESTER PHOSPHODIESTERASE GDPD5-RELATED"/>
    <property type="match status" value="1"/>
</dbReference>
<dbReference type="Gene3D" id="3.20.20.190">
    <property type="entry name" value="Phosphatidylinositol (PI) phosphodiesterase"/>
    <property type="match status" value="1"/>
</dbReference>
<dbReference type="Proteomes" id="UP000291591">
    <property type="component" value="Unassembled WGS sequence"/>
</dbReference>
<gene>
    <name evidence="9" type="ORF">EV383_0424</name>
</gene>
<comment type="similarity">
    <text evidence="1">Belongs to the glycerophosphoryl diester phosphodiesterase family.</text>
</comment>